<name>A0A6J4PGU8_9ACTN</name>
<gene>
    <name evidence="2" type="ORF">AVDCRST_MAG06-2997</name>
</gene>
<feature type="region of interest" description="Disordered" evidence="1">
    <location>
        <begin position="15"/>
        <end position="39"/>
    </location>
</feature>
<organism evidence="2">
    <name type="scientific">uncultured Nocardioides sp</name>
    <dbReference type="NCBI Taxonomy" id="198441"/>
    <lineage>
        <taxon>Bacteria</taxon>
        <taxon>Bacillati</taxon>
        <taxon>Actinomycetota</taxon>
        <taxon>Actinomycetes</taxon>
        <taxon>Propionibacteriales</taxon>
        <taxon>Nocardioidaceae</taxon>
        <taxon>Nocardioides</taxon>
        <taxon>environmental samples</taxon>
    </lineage>
</organism>
<proteinExistence type="predicted"/>
<dbReference type="AlphaFoldDB" id="A0A6J4PGU8"/>
<sequence>VVHLPGAGSLSALGVRRARPLRRPARRRGGRRAPLQGPL</sequence>
<evidence type="ECO:0000256" key="1">
    <source>
        <dbReference type="SAM" id="MobiDB-lite"/>
    </source>
</evidence>
<protein>
    <submittedName>
        <fullName evidence="2">Uncharacterized protein</fullName>
    </submittedName>
</protein>
<evidence type="ECO:0000313" key="2">
    <source>
        <dbReference type="EMBL" id="CAA9413171.1"/>
    </source>
</evidence>
<dbReference type="EMBL" id="CADCUP010000198">
    <property type="protein sequence ID" value="CAA9413171.1"/>
    <property type="molecule type" value="Genomic_DNA"/>
</dbReference>
<feature type="non-terminal residue" evidence="2">
    <location>
        <position position="39"/>
    </location>
</feature>
<accession>A0A6J4PGU8</accession>
<feature type="non-terminal residue" evidence="2">
    <location>
        <position position="1"/>
    </location>
</feature>
<feature type="compositionally biased region" description="Basic residues" evidence="1">
    <location>
        <begin position="16"/>
        <end position="31"/>
    </location>
</feature>
<reference evidence="2" key="1">
    <citation type="submission" date="2020-02" db="EMBL/GenBank/DDBJ databases">
        <authorList>
            <person name="Meier V. D."/>
        </authorList>
    </citation>
    <scope>NUCLEOTIDE SEQUENCE</scope>
    <source>
        <strain evidence="2">AVDCRST_MAG06</strain>
    </source>
</reference>